<dbReference type="Proteomes" id="UP001063166">
    <property type="component" value="Unassembled WGS sequence"/>
</dbReference>
<proteinExistence type="predicted"/>
<dbReference type="InterPro" id="IPR005197">
    <property type="entry name" value="Glyco_hydro_71"/>
</dbReference>
<protein>
    <submittedName>
        <fullName evidence="1">Uncharacterized protein</fullName>
    </submittedName>
</protein>
<sequence length="104" mass="11862">MSSLPCSTAGHAITLRNYVIPYHTSPPTEVPTGHQPPPPVDLCWGSMQLLPGRFEVDKTYINDLGGRSYMAGVSPWFFTHYGPETYNKKFIYRCDDWRLRRGGR</sequence>
<keyword evidence="2" id="KW-1185">Reference proteome</keyword>
<name>A0A9P3PR65_LYOSH</name>
<dbReference type="GO" id="GO:0051118">
    <property type="term" value="F:glucan endo-1,3-alpha-glucosidase activity"/>
    <property type="evidence" value="ECO:0007669"/>
    <property type="project" value="InterPro"/>
</dbReference>
<dbReference type="OrthoDB" id="3257981at2759"/>
<dbReference type="Pfam" id="PF03659">
    <property type="entry name" value="Glyco_hydro_71"/>
    <property type="match status" value="1"/>
</dbReference>
<organism evidence="1 2">
    <name type="scientific">Lyophyllum shimeji</name>
    <name type="common">Hon-shimeji</name>
    <name type="synonym">Tricholoma shimeji</name>
    <dbReference type="NCBI Taxonomy" id="47721"/>
    <lineage>
        <taxon>Eukaryota</taxon>
        <taxon>Fungi</taxon>
        <taxon>Dikarya</taxon>
        <taxon>Basidiomycota</taxon>
        <taxon>Agaricomycotina</taxon>
        <taxon>Agaricomycetes</taxon>
        <taxon>Agaricomycetidae</taxon>
        <taxon>Agaricales</taxon>
        <taxon>Tricholomatineae</taxon>
        <taxon>Lyophyllaceae</taxon>
        <taxon>Lyophyllum</taxon>
    </lineage>
</organism>
<comment type="caution">
    <text evidence="1">The sequence shown here is derived from an EMBL/GenBank/DDBJ whole genome shotgun (WGS) entry which is preliminary data.</text>
</comment>
<evidence type="ECO:0000313" key="1">
    <source>
        <dbReference type="EMBL" id="GLB41205.1"/>
    </source>
</evidence>
<dbReference type="AlphaFoldDB" id="A0A9P3PR65"/>
<evidence type="ECO:0000313" key="2">
    <source>
        <dbReference type="Proteomes" id="UP001063166"/>
    </source>
</evidence>
<accession>A0A9P3PR65</accession>
<gene>
    <name evidence="1" type="ORF">LshimejAT787_0904200</name>
</gene>
<reference evidence="1" key="1">
    <citation type="submission" date="2022-07" db="EMBL/GenBank/DDBJ databases">
        <title>The genome of Lyophyllum shimeji provides insight into the initial evolution of ectomycorrhizal fungal genome.</title>
        <authorList>
            <person name="Kobayashi Y."/>
            <person name="Shibata T."/>
            <person name="Hirakawa H."/>
            <person name="Shigenobu S."/>
            <person name="Nishiyama T."/>
            <person name="Yamada A."/>
            <person name="Hasebe M."/>
            <person name="Kawaguchi M."/>
        </authorList>
    </citation>
    <scope>NUCLEOTIDE SEQUENCE</scope>
    <source>
        <strain evidence="1">AT787</strain>
    </source>
</reference>
<dbReference type="EMBL" id="BRPK01000009">
    <property type="protein sequence ID" value="GLB41205.1"/>
    <property type="molecule type" value="Genomic_DNA"/>
</dbReference>